<dbReference type="GO" id="GO:0009425">
    <property type="term" value="C:bacterial-type flagellum basal body"/>
    <property type="evidence" value="ECO:0007669"/>
    <property type="project" value="UniProtKB-SubCell"/>
</dbReference>
<keyword evidence="11" id="KW-0966">Cell projection</keyword>
<evidence type="ECO:0000256" key="3">
    <source>
        <dbReference type="ARBA" id="ARBA00021717"/>
    </source>
</evidence>
<dbReference type="PANTHER" id="PTHR30065">
    <property type="entry name" value="FLAGELLAR BIOSYNTHETIC PROTEIN FLIR"/>
    <property type="match status" value="1"/>
</dbReference>
<evidence type="ECO:0000256" key="4">
    <source>
        <dbReference type="ARBA" id="ARBA00022475"/>
    </source>
</evidence>
<accession>A0A4Y4CVG2</accession>
<evidence type="ECO:0000256" key="9">
    <source>
        <dbReference type="NCBIfam" id="TIGR01400"/>
    </source>
</evidence>
<evidence type="ECO:0000256" key="10">
    <source>
        <dbReference type="RuleBase" id="RU362071"/>
    </source>
</evidence>
<feature type="transmembrane region" description="Helical" evidence="10">
    <location>
        <begin position="129"/>
        <end position="152"/>
    </location>
</feature>
<evidence type="ECO:0000256" key="7">
    <source>
        <dbReference type="ARBA" id="ARBA00023136"/>
    </source>
</evidence>
<dbReference type="InterPro" id="IPR006303">
    <property type="entry name" value="FliR"/>
</dbReference>
<feature type="transmembrane region" description="Helical" evidence="10">
    <location>
        <begin position="212"/>
        <end position="234"/>
    </location>
</feature>
<dbReference type="InterPro" id="IPR002010">
    <property type="entry name" value="T3SS_IM_R"/>
</dbReference>
<feature type="transmembrane region" description="Helical" evidence="10">
    <location>
        <begin position="44"/>
        <end position="62"/>
    </location>
</feature>
<proteinExistence type="inferred from homology"/>
<dbReference type="GO" id="GO:0044780">
    <property type="term" value="P:bacterial-type flagellum assembly"/>
    <property type="evidence" value="ECO:0007669"/>
    <property type="project" value="UniProtKB-UniRule"/>
</dbReference>
<comment type="similarity">
    <text evidence="2 10">Belongs to the FliR/MopE/SpaR family.</text>
</comment>
<keyword evidence="5 10" id="KW-0812">Transmembrane</keyword>
<keyword evidence="11" id="KW-0969">Cilium</keyword>
<feature type="transmembrane region" description="Helical" evidence="10">
    <location>
        <begin position="172"/>
        <end position="205"/>
    </location>
</feature>
<name>A0A4Y4CVG2_ZOORA</name>
<comment type="function">
    <text evidence="1 10">Role in flagellar biosynthesis.</text>
</comment>
<keyword evidence="8 10" id="KW-0975">Bacterial flagellum</keyword>
<dbReference type="GO" id="GO:0005886">
    <property type="term" value="C:plasma membrane"/>
    <property type="evidence" value="ECO:0007669"/>
    <property type="project" value="UniProtKB-SubCell"/>
</dbReference>
<keyword evidence="7 10" id="KW-0472">Membrane</keyword>
<organism evidence="11 12">
    <name type="scientific">Zoogloea ramigera</name>
    <dbReference type="NCBI Taxonomy" id="350"/>
    <lineage>
        <taxon>Bacteria</taxon>
        <taxon>Pseudomonadati</taxon>
        <taxon>Pseudomonadota</taxon>
        <taxon>Betaproteobacteria</taxon>
        <taxon>Rhodocyclales</taxon>
        <taxon>Zoogloeaceae</taxon>
        <taxon>Zoogloea</taxon>
    </lineage>
</organism>
<evidence type="ECO:0000256" key="8">
    <source>
        <dbReference type="ARBA" id="ARBA00023143"/>
    </source>
</evidence>
<dbReference type="PANTHER" id="PTHR30065:SF8">
    <property type="entry name" value="FLAGELLAR BIOSYNTHETIC PROTEIN FLIR"/>
    <property type="match status" value="1"/>
</dbReference>
<evidence type="ECO:0000313" key="12">
    <source>
        <dbReference type="Proteomes" id="UP000318422"/>
    </source>
</evidence>
<keyword evidence="4 10" id="KW-1003">Cell membrane</keyword>
<evidence type="ECO:0000256" key="1">
    <source>
        <dbReference type="ARBA" id="ARBA00002578"/>
    </source>
</evidence>
<dbReference type="RefSeq" id="WP_141353609.1">
    <property type="nucleotide sequence ID" value="NZ_BJNV01000056.1"/>
</dbReference>
<dbReference type="EMBL" id="BJNV01000056">
    <property type="protein sequence ID" value="GEC96868.1"/>
    <property type="molecule type" value="Genomic_DNA"/>
</dbReference>
<evidence type="ECO:0000256" key="2">
    <source>
        <dbReference type="ARBA" id="ARBA00009772"/>
    </source>
</evidence>
<keyword evidence="6 10" id="KW-1133">Transmembrane helix</keyword>
<dbReference type="AlphaFoldDB" id="A0A4Y4CVG2"/>
<dbReference type="GO" id="GO:0006605">
    <property type="term" value="P:protein targeting"/>
    <property type="evidence" value="ECO:0007669"/>
    <property type="project" value="UniProtKB-UniRule"/>
</dbReference>
<dbReference type="Pfam" id="PF01311">
    <property type="entry name" value="Bac_export_1"/>
    <property type="match status" value="1"/>
</dbReference>
<evidence type="ECO:0000256" key="5">
    <source>
        <dbReference type="ARBA" id="ARBA00022692"/>
    </source>
</evidence>
<comment type="caution">
    <text evidence="11">The sequence shown here is derived from an EMBL/GenBank/DDBJ whole genome shotgun (WGS) entry which is preliminary data.</text>
</comment>
<dbReference type="PRINTS" id="PR00953">
    <property type="entry name" value="TYPE3IMRPROT"/>
</dbReference>
<comment type="subcellular location">
    <subcellularLocation>
        <location evidence="10">Cell membrane</location>
        <topology evidence="10">Multi-pass membrane protein</topology>
    </subcellularLocation>
    <subcellularLocation>
        <location evidence="10">Bacterial flagellum basal body</location>
    </subcellularLocation>
</comment>
<evidence type="ECO:0000313" key="11">
    <source>
        <dbReference type="EMBL" id="GEC96868.1"/>
    </source>
</evidence>
<reference evidence="11 12" key="1">
    <citation type="submission" date="2019-06" db="EMBL/GenBank/DDBJ databases">
        <title>Whole genome shotgun sequence of Zoogloea ramigera NBRC 15342.</title>
        <authorList>
            <person name="Hosoyama A."/>
            <person name="Uohara A."/>
            <person name="Ohji S."/>
            <person name="Ichikawa N."/>
        </authorList>
    </citation>
    <scope>NUCLEOTIDE SEQUENCE [LARGE SCALE GENOMIC DNA]</scope>
    <source>
        <strain evidence="11 12">NBRC 15342</strain>
    </source>
</reference>
<dbReference type="OrthoDB" id="9797790at2"/>
<dbReference type="Proteomes" id="UP000318422">
    <property type="component" value="Unassembled WGS sequence"/>
</dbReference>
<evidence type="ECO:0000256" key="6">
    <source>
        <dbReference type="ARBA" id="ARBA00022989"/>
    </source>
</evidence>
<protein>
    <recommendedName>
        <fullName evidence="3 9">Flagellar biosynthetic protein FliR</fullName>
    </recommendedName>
</protein>
<keyword evidence="11" id="KW-0282">Flagellum</keyword>
<sequence length="260" mass="27474">MLSVTSAQLEGWLALLAFPMARILGFVGAAPVFGNNAVPRRIKLMVGLAITLGLLPVVPSAPPEAIDSWAGILILFQQTLIGIAMGLVLRVVFAALDLMGEIISLQMGLSFATFFDPVAGGQTAVVGEFLTLLATLVFLSLNGHLLMIDALARSFEWLPVSATLPHKGGWLILARFGASIFASGLLMALPIVTALLITNIALGVLTRAAPQLNLFAIGFPITLTVGFGVLLLALSHLAPLLQYFYDAGFTTLADLLRALR</sequence>
<gene>
    <name evidence="11" type="primary">fliR</name>
    <name evidence="11" type="ORF">ZRA01_29410</name>
</gene>
<keyword evidence="12" id="KW-1185">Reference proteome</keyword>
<feature type="transmembrane region" description="Helical" evidence="10">
    <location>
        <begin position="68"/>
        <end position="93"/>
    </location>
</feature>
<dbReference type="NCBIfam" id="TIGR01400">
    <property type="entry name" value="fliR"/>
    <property type="match status" value="1"/>
</dbReference>
<feature type="transmembrane region" description="Helical" evidence="10">
    <location>
        <begin position="12"/>
        <end position="32"/>
    </location>
</feature>